<evidence type="ECO:0000313" key="2">
    <source>
        <dbReference type="EMBL" id="ETO64335.1"/>
    </source>
</evidence>
<protein>
    <submittedName>
        <fullName evidence="2">Uncharacterized protein</fullName>
    </submittedName>
</protein>
<sequence length="35" mass="3741">MRSRNGKTIIFEIPDSGTSNTDGMIEASPQESTAV</sequence>
<gene>
    <name evidence="2" type="ORF">F444_18108</name>
</gene>
<comment type="caution">
    <text evidence="2">The sequence shown here is derived from an EMBL/GenBank/DDBJ whole genome shotgun (WGS) entry which is preliminary data.</text>
</comment>
<evidence type="ECO:0000313" key="3">
    <source>
        <dbReference type="Proteomes" id="UP000028582"/>
    </source>
</evidence>
<dbReference type="Proteomes" id="UP000028582">
    <property type="component" value="Unassembled WGS sequence"/>
</dbReference>
<dbReference type="AlphaFoldDB" id="A0A080ZCH4"/>
<evidence type="ECO:0000256" key="1">
    <source>
        <dbReference type="SAM" id="MobiDB-lite"/>
    </source>
</evidence>
<feature type="region of interest" description="Disordered" evidence="1">
    <location>
        <begin position="1"/>
        <end position="35"/>
    </location>
</feature>
<proteinExistence type="predicted"/>
<name>A0A080ZCH4_PHYNI</name>
<dbReference type="EMBL" id="ANJA01003277">
    <property type="protein sequence ID" value="ETO64335.1"/>
    <property type="molecule type" value="Genomic_DNA"/>
</dbReference>
<organism evidence="2 3">
    <name type="scientific">Phytophthora nicotianae P1976</name>
    <dbReference type="NCBI Taxonomy" id="1317066"/>
    <lineage>
        <taxon>Eukaryota</taxon>
        <taxon>Sar</taxon>
        <taxon>Stramenopiles</taxon>
        <taxon>Oomycota</taxon>
        <taxon>Peronosporomycetes</taxon>
        <taxon>Peronosporales</taxon>
        <taxon>Peronosporaceae</taxon>
        <taxon>Phytophthora</taxon>
    </lineage>
</organism>
<accession>A0A080ZCH4</accession>
<reference evidence="2 3" key="1">
    <citation type="submission" date="2013-11" db="EMBL/GenBank/DDBJ databases">
        <title>The Genome Sequence of Phytophthora parasitica P1976.</title>
        <authorList>
            <consortium name="The Broad Institute Genomics Platform"/>
            <person name="Russ C."/>
            <person name="Tyler B."/>
            <person name="Panabieres F."/>
            <person name="Shan W."/>
            <person name="Tripathy S."/>
            <person name="Grunwald N."/>
            <person name="Machado M."/>
            <person name="Johnson C.S."/>
            <person name="Walker B."/>
            <person name="Young S."/>
            <person name="Zeng Q."/>
            <person name="Gargeya S."/>
            <person name="Fitzgerald M."/>
            <person name="Haas B."/>
            <person name="Abouelleil A."/>
            <person name="Allen A.W."/>
            <person name="Alvarado L."/>
            <person name="Arachchi H.M."/>
            <person name="Berlin A.M."/>
            <person name="Chapman S.B."/>
            <person name="Gainer-Dewar J."/>
            <person name="Goldberg J."/>
            <person name="Griggs A."/>
            <person name="Gujja S."/>
            <person name="Hansen M."/>
            <person name="Howarth C."/>
            <person name="Imamovic A."/>
            <person name="Ireland A."/>
            <person name="Larimer J."/>
            <person name="McCowan C."/>
            <person name="Murphy C."/>
            <person name="Pearson M."/>
            <person name="Poon T.W."/>
            <person name="Priest M."/>
            <person name="Roberts A."/>
            <person name="Saif S."/>
            <person name="Shea T."/>
            <person name="Sisk P."/>
            <person name="Sykes S."/>
            <person name="Wortman J."/>
            <person name="Nusbaum C."/>
            <person name="Birren B."/>
        </authorList>
    </citation>
    <scope>NUCLEOTIDE SEQUENCE [LARGE SCALE GENOMIC DNA]</scope>
    <source>
        <strain evidence="2 3">P1976</strain>
    </source>
</reference>